<dbReference type="SMART" id="SM00248">
    <property type="entry name" value="ANK"/>
    <property type="match status" value="6"/>
</dbReference>
<gene>
    <name evidence="7" type="ORF">POVCU1_042760</name>
    <name evidence="6" type="ORF">POVCU2_0046200</name>
</gene>
<dbReference type="Pfam" id="PF12796">
    <property type="entry name" value="Ank_2"/>
    <property type="match status" value="1"/>
</dbReference>
<name>A0A1A8WA35_PLAOA</name>
<evidence type="ECO:0000313" key="6">
    <source>
        <dbReference type="EMBL" id="SBS88071.1"/>
    </source>
</evidence>
<proteinExistence type="predicted"/>
<feature type="coiled-coil region" evidence="4">
    <location>
        <begin position="247"/>
        <end position="275"/>
    </location>
</feature>
<feature type="repeat" description="ANK" evidence="3">
    <location>
        <begin position="138"/>
        <end position="170"/>
    </location>
</feature>
<reference evidence="8 9" key="2">
    <citation type="submission" date="2016-05" db="EMBL/GenBank/DDBJ databases">
        <authorList>
            <person name="Naeem Raeece"/>
        </authorList>
    </citation>
    <scope>NUCLEOTIDE SEQUENCE [LARGE SCALE GENOMIC DNA]</scope>
</reference>
<accession>A0A1A8WA35</accession>
<feature type="transmembrane region" description="Helical" evidence="5">
    <location>
        <begin position="371"/>
        <end position="393"/>
    </location>
</feature>
<evidence type="ECO:0000256" key="4">
    <source>
        <dbReference type="SAM" id="Coils"/>
    </source>
</evidence>
<feature type="repeat" description="ANK" evidence="3">
    <location>
        <begin position="105"/>
        <end position="137"/>
    </location>
</feature>
<keyword evidence="4" id="KW-0175">Coiled coil</keyword>
<evidence type="ECO:0000256" key="1">
    <source>
        <dbReference type="ARBA" id="ARBA00022737"/>
    </source>
</evidence>
<evidence type="ECO:0000313" key="7">
    <source>
        <dbReference type="EMBL" id="SBS98010.1"/>
    </source>
</evidence>
<keyword evidence="1" id="KW-0677">Repeat</keyword>
<dbReference type="Proteomes" id="UP000078546">
    <property type="component" value="Unassembled WGS sequence"/>
</dbReference>
<dbReference type="PANTHER" id="PTHR24198:SF165">
    <property type="entry name" value="ANKYRIN REPEAT-CONTAINING PROTEIN-RELATED"/>
    <property type="match status" value="1"/>
</dbReference>
<evidence type="ECO:0000313" key="9">
    <source>
        <dbReference type="Proteomes" id="UP000078560"/>
    </source>
</evidence>
<organism evidence="6 9">
    <name type="scientific">Plasmodium ovale curtisi</name>
    <dbReference type="NCBI Taxonomy" id="864141"/>
    <lineage>
        <taxon>Eukaryota</taxon>
        <taxon>Sar</taxon>
        <taxon>Alveolata</taxon>
        <taxon>Apicomplexa</taxon>
        <taxon>Aconoidasida</taxon>
        <taxon>Haemosporida</taxon>
        <taxon>Plasmodiidae</taxon>
        <taxon>Plasmodium</taxon>
        <taxon>Plasmodium (Plasmodium)</taxon>
    </lineage>
</organism>
<feature type="coiled-coil region" evidence="4">
    <location>
        <begin position="338"/>
        <end position="369"/>
    </location>
</feature>
<keyword evidence="5" id="KW-0812">Transmembrane</keyword>
<dbReference type="PROSITE" id="PS50297">
    <property type="entry name" value="ANK_REP_REGION"/>
    <property type="match status" value="1"/>
</dbReference>
<dbReference type="EMBL" id="FLQV01000778">
    <property type="protein sequence ID" value="SBS98010.1"/>
    <property type="molecule type" value="Genomic_DNA"/>
</dbReference>
<dbReference type="VEuPathDB" id="PlasmoDB:PocGH01_14022000"/>
<dbReference type="AlphaFoldDB" id="A0A1A8WA35"/>
<keyword evidence="5" id="KW-1133">Transmembrane helix</keyword>
<evidence type="ECO:0000256" key="5">
    <source>
        <dbReference type="SAM" id="Phobius"/>
    </source>
</evidence>
<keyword evidence="2 3" id="KW-0040">ANK repeat</keyword>
<dbReference type="InterPro" id="IPR002110">
    <property type="entry name" value="Ankyrin_rpt"/>
</dbReference>
<protein>
    <submittedName>
        <fullName evidence="6">Ankyrin, putative</fullName>
    </submittedName>
</protein>
<sequence>MSSKVWKVILKDDVAKLENCIKEEGDVDLNSYNKEGLTLLLFGIEKGCSACCRYLIEERKVNIFLRDKKEKENALMKCMSNGHDMLGISKMLIERKININEKNKYGKSSLHIASENNYVKGIELLLKNNADINITDNQNNTPLMCSIKRNSEESSLLLIDLNADVNIKDKDMNTLLHICAKEHLNNVAQCILATNKVDIKNCLDKENNSPLHIAAKENLTTLCELFLKYNFDELLKNNNNETYHDILKKNEKNALQKEEEKKKIYEEKEIRKRKNYEQAMLKTDVSNFLKIYNLEFLIPIFYKYNYIYVDNAFLELHDSMLKKMSINRDERKKFYDAIDQYYAEIEAKMNEMDIANRQLQEEHRRTKKLKYVSYIVSLIFASIFIYSLVISIVKRGQLFF</sequence>
<dbReference type="Proteomes" id="UP000078560">
    <property type="component" value="Unassembled WGS sequence"/>
</dbReference>
<evidence type="ECO:0000256" key="3">
    <source>
        <dbReference type="PROSITE-ProRule" id="PRU00023"/>
    </source>
</evidence>
<dbReference type="EMBL" id="FLQU01000610">
    <property type="protein sequence ID" value="SBS88071.1"/>
    <property type="molecule type" value="Genomic_DNA"/>
</dbReference>
<evidence type="ECO:0000313" key="8">
    <source>
        <dbReference type="Proteomes" id="UP000078546"/>
    </source>
</evidence>
<dbReference type="SUPFAM" id="SSF48403">
    <property type="entry name" value="Ankyrin repeat"/>
    <property type="match status" value="1"/>
</dbReference>
<reference evidence="6" key="1">
    <citation type="submission" date="2016-05" db="EMBL/GenBank/DDBJ databases">
        <authorList>
            <person name="Lavstsen T."/>
            <person name="Jespersen J.S."/>
        </authorList>
    </citation>
    <scope>NUCLEOTIDE SEQUENCE [LARGE SCALE GENOMIC DNA]</scope>
</reference>
<dbReference type="PROSITE" id="PS50088">
    <property type="entry name" value="ANK_REPEAT"/>
    <property type="match status" value="2"/>
</dbReference>
<dbReference type="InterPro" id="IPR036770">
    <property type="entry name" value="Ankyrin_rpt-contain_sf"/>
</dbReference>
<dbReference type="Gene3D" id="1.25.40.20">
    <property type="entry name" value="Ankyrin repeat-containing domain"/>
    <property type="match status" value="2"/>
</dbReference>
<evidence type="ECO:0000256" key="2">
    <source>
        <dbReference type="ARBA" id="ARBA00023043"/>
    </source>
</evidence>
<keyword evidence="5" id="KW-0472">Membrane</keyword>
<dbReference type="PANTHER" id="PTHR24198">
    <property type="entry name" value="ANKYRIN REPEAT AND PROTEIN KINASE DOMAIN-CONTAINING PROTEIN"/>
    <property type="match status" value="1"/>
</dbReference>